<keyword evidence="5" id="KW-0472">Membrane</keyword>
<protein>
    <recommendedName>
        <fullName evidence="6">Peptidase A1 domain-containing protein</fullName>
    </recommendedName>
</protein>
<name>A0A176VRN8_MARPO</name>
<evidence type="ECO:0000256" key="4">
    <source>
        <dbReference type="SAM" id="MobiDB-lite"/>
    </source>
</evidence>
<dbReference type="InterPro" id="IPR021109">
    <property type="entry name" value="Peptidase_aspartic_dom_sf"/>
</dbReference>
<dbReference type="EMBL" id="LVLJ01003083">
    <property type="protein sequence ID" value="OAE22685.1"/>
    <property type="molecule type" value="Genomic_DNA"/>
</dbReference>
<keyword evidence="3" id="KW-0378">Hydrolase</keyword>
<feature type="compositionally biased region" description="Acidic residues" evidence="4">
    <location>
        <begin position="76"/>
        <end position="92"/>
    </location>
</feature>
<feature type="domain" description="Peptidase A1" evidence="6">
    <location>
        <begin position="366"/>
        <end position="696"/>
    </location>
</feature>
<dbReference type="InterPro" id="IPR032799">
    <property type="entry name" value="TAXi_C"/>
</dbReference>
<dbReference type="PANTHER" id="PTHR47967">
    <property type="entry name" value="OS07G0603500 PROTEIN-RELATED"/>
    <property type="match status" value="1"/>
</dbReference>
<evidence type="ECO:0000259" key="6">
    <source>
        <dbReference type="PROSITE" id="PS51767"/>
    </source>
</evidence>
<accession>A0A176VRN8</accession>
<dbReference type="Pfam" id="PF14541">
    <property type="entry name" value="TAXi_C"/>
    <property type="match status" value="1"/>
</dbReference>
<dbReference type="GO" id="GO:0005576">
    <property type="term" value="C:extracellular region"/>
    <property type="evidence" value="ECO:0007669"/>
    <property type="project" value="TreeGrafter"/>
</dbReference>
<feature type="compositionally biased region" description="Low complexity" evidence="4">
    <location>
        <begin position="279"/>
        <end position="290"/>
    </location>
</feature>
<dbReference type="InterPro" id="IPR033121">
    <property type="entry name" value="PEPTIDASE_A1"/>
</dbReference>
<dbReference type="PANTHER" id="PTHR47967:SF128">
    <property type="entry name" value="ASPARTIC PROTEINASE CDR1-LIKE"/>
    <property type="match status" value="1"/>
</dbReference>
<dbReference type="Pfam" id="PF14543">
    <property type="entry name" value="TAXi_N"/>
    <property type="match status" value="1"/>
</dbReference>
<feature type="region of interest" description="Disordered" evidence="4">
    <location>
        <begin position="75"/>
        <end position="97"/>
    </location>
</feature>
<dbReference type="InterPro" id="IPR032861">
    <property type="entry name" value="TAXi_N"/>
</dbReference>
<dbReference type="InterPro" id="IPR051708">
    <property type="entry name" value="Plant_Aspart_Prot_A1"/>
</dbReference>
<evidence type="ECO:0000313" key="7">
    <source>
        <dbReference type="EMBL" id="OAE22685.1"/>
    </source>
</evidence>
<keyword evidence="5" id="KW-0812">Transmembrane</keyword>
<dbReference type="GO" id="GO:0006508">
    <property type="term" value="P:proteolysis"/>
    <property type="evidence" value="ECO:0007669"/>
    <property type="project" value="UniProtKB-KW"/>
</dbReference>
<dbReference type="SUPFAM" id="SSF50630">
    <property type="entry name" value="Acid proteases"/>
    <property type="match status" value="1"/>
</dbReference>
<keyword evidence="2" id="KW-0645">Protease</keyword>
<evidence type="ECO:0000256" key="1">
    <source>
        <dbReference type="ARBA" id="ARBA00007447"/>
    </source>
</evidence>
<feature type="region of interest" description="Disordered" evidence="4">
    <location>
        <begin position="276"/>
        <end position="297"/>
    </location>
</feature>
<dbReference type="FunFam" id="2.40.70.10:FF:000031">
    <property type="entry name" value="Aspartyl protease AED1"/>
    <property type="match status" value="1"/>
</dbReference>
<evidence type="ECO:0000313" key="8">
    <source>
        <dbReference type="Proteomes" id="UP000077202"/>
    </source>
</evidence>
<comment type="caution">
    <text evidence="7">The sequence shown here is derived from an EMBL/GenBank/DDBJ whole genome shotgun (WGS) entry which is preliminary data.</text>
</comment>
<feature type="transmembrane region" description="Helical" evidence="5">
    <location>
        <begin position="39"/>
        <end position="64"/>
    </location>
</feature>
<evidence type="ECO:0000256" key="5">
    <source>
        <dbReference type="SAM" id="Phobius"/>
    </source>
</evidence>
<keyword evidence="8" id="KW-1185">Reference proteome</keyword>
<dbReference type="Proteomes" id="UP000077202">
    <property type="component" value="Unassembled WGS sequence"/>
</dbReference>
<sequence length="696" mass="74954">MWCELGKGVSRAEEEWVGFPQVGEDRSAGVEWRGNRSEWIGMAAVSVAAATSAIYLYLYCYLLLPNLVFTASLGKDEDEDEDEEEKEEDEEKAQEQGVELQLQLLAETLVQGCPPPPPAAAAAAGARARAAHSNRSSSSSSGFSLSRRRGYCWCCCGGCCSWSPLVALVLLITLQSHPCLAKLLSPAQQHHQHQHQQQQQQQHRSEFASKYYLTGSDSSTTTSAAEDRQQHHGGGGDRGAIGDSRRQLLFRGFGQQAPRAERQLADGIKVDLMHRDHVNSPLRSNSSSSLEQRIRQDAQRSALRSRALFYGSRMQDSEGRPTAQAQARAQAQAQEQAEAMTGPGRGSSTVQLDNFESPLLATLSEYVMSLTMGTPPQRFVAVVDTGSDLTWLQCAPCSQCFQQPDALFDPARSGSYRALSCADAVCSDLDLNLEACSPNCQYSYSYGDSSTTRGDFSSDTVTLATTSGGTREVANFAFGCGHSNQGTFSATDGLVGLGQGAISFASQLGALYGDKFSYCLVSREEALSQTSPLLFGDAAVPMVASGLQYTPMLSNRPGISSFYYVGLDGLSVGGAMLNIPASVFQKDAAGSGGVVFDSGTTFTQLVPTAFDAVIRAFQLALPYKQVSGSPNVGLDLCFDIGGVQNVVVPELTFHFTGANFDLPAENFFVLQQNFQILYDRSNARIGFTPLLCDSLR</sequence>
<feature type="region of interest" description="Disordered" evidence="4">
    <location>
        <begin position="216"/>
        <end position="242"/>
    </location>
</feature>
<dbReference type="Gene3D" id="2.40.70.10">
    <property type="entry name" value="Acid Proteases"/>
    <property type="match status" value="2"/>
</dbReference>
<dbReference type="InterPro" id="IPR001969">
    <property type="entry name" value="Aspartic_peptidase_AS"/>
</dbReference>
<reference evidence="7" key="1">
    <citation type="submission" date="2016-03" db="EMBL/GenBank/DDBJ databases">
        <title>Mechanisms controlling the formation of the plant cell surface in tip-growing cells are functionally conserved among land plants.</title>
        <authorList>
            <person name="Honkanen S."/>
            <person name="Jones V.A."/>
            <person name="Morieri G."/>
            <person name="Champion C."/>
            <person name="Hetherington A.J."/>
            <person name="Kelly S."/>
            <person name="Saint-Marcoux D."/>
            <person name="Proust H."/>
            <person name="Prescott H."/>
            <person name="Dolan L."/>
        </authorList>
    </citation>
    <scope>NUCLEOTIDE SEQUENCE [LARGE SCALE GENOMIC DNA]</scope>
    <source>
        <tissue evidence="7">Whole gametophyte</tissue>
    </source>
</reference>
<dbReference type="GO" id="GO:0004190">
    <property type="term" value="F:aspartic-type endopeptidase activity"/>
    <property type="evidence" value="ECO:0007669"/>
    <property type="project" value="InterPro"/>
</dbReference>
<keyword evidence="5" id="KW-1133">Transmembrane helix</keyword>
<comment type="similarity">
    <text evidence="1">Belongs to the peptidase A1 family.</text>
</comment>
<gene>
    <name evidence="7" type="ORF">AXG93_2675s1180</name>
</gene>
<dbReference type="AlphaFoldDB" id="A0A176VRN8"/>
<feature type="compositionally biased region" description="Low complexity" evidence="4">
    <location>
        <begin position="323"/>
        <end position="339"/>
    </location>
</feature>
<feature type="region of interest" description="Disordered" evidence="4">
    <location>
        <begin position="312"/>
        <end position="351"/>
    </location>
</feature>
<proteinExistence type="inferred from homology"/>
<dbReference type="PROSITE" id="PS00141">
    <property type="entry name" value="ASP_PROTEASE"/>
    <property type="match status" value="1"/>
</dbReference>
<dbReference type="PROSITE" id="PS51767">
    <property type="entry name" value="PEPTIDASE_A1"/>
    <property type="match status" value="1"/>
</dbReference>
<evidence type="ECO:0000256" key="2">
    <source>
        <dbReference type="ARBA" id="ARBA00022670"/>
    </source>
</evidence>
<evidence type="ECO:0000256" key="3">
    <source>
        <dbReference type="ARBA" id="ARBA00022801"/>
    </source>
</evidence>
<organism evidence="7 8">
    <name type="scientific">Marchantia polymorpha subsp. ruderalis</name>
    <dbReference type="NCBI Taxonomy" id="1480154"/>
    <lineage>
        <taxon>Eukaryota</taxon>
        <taxon>Viridiplantae</taxon>
        <taxon>Streptophyta</taxon>
        <taxon>Embryophyta</taxon>
        <taxon>Marchantiophyta</taxon>
        <taxon>Marchantiopsida</taxon>
        <taxon>Marchantiidae</taxon>
        <taxon>Marchantiales</taxon>
        <taxon>Marchantiaceae</taxon>
        <taxon>Marchantia</taxon>
    </lineage>
</organism>